<accession>A0A6F8PLG7</accession>
<evidence type="ECO:0000256" key="4">
    <source>
        <dbReference type="ARBA" id="ARBA00022692"/>
    </source>
</evidence>
<gene>
    <name evidence="9" type="ORF">THMIRHAT_06500</name>
</gene>
<organism evidence="9 10">
    <name type="scientific">Thiosulfativibrio zosterae</name>
    <dbReference type="NCBI Taxonomy" id="2675053"/>
    <lineage>
        <taxon>Bacteria</taxon>
        <taxon>Pseudomonadati</taxon>
        <taxon>Pseudomonadota</taxon>
        <taxon>Gammaproteobacteria</taxon>
        <taxon>Thiotrichales</taxon>
        <taxon>Piscirickettsiaceae</taxon>
        <taxon>Thiosulfativibrio</taxon>
    </lineage>
</organism>
<evidence type="ECO:0000256" key="7">
    <source>
        <dbReference type="ARBA" id="ARBA00023306"/>
    </source>
</evidence>
<protein>
    <recommendedName>
        <fullName evidence="8">Cell division protein FtsL</fullName>
    </recommendedName>
</protein>
<evidence type="ECO:0000256" key="8">
    <source>
        <dbReference type="NCBIfam" id="TIGR02209"/>
    </source>
</evidence>
<keyword evidence="7" id="KW-0131">Cell cycle</keyword>
<comment type="subcellular location">
    <subcellularLocation>
        <location evidence="1">Cell membrane</location>
        <topology evidence="1">Single-pass type II membrane protein</topology>
    </subcellularLocation>
</comment>
<dbReference type="PANTHER" id="PTHR37479">
    <property type="entry name" value="CELL DIVISION PROTEIN FTSL"/>
    <property type="match status" value="1"/>
</dbReference>
<dbReference type="GO" id="GO:0043093">
    <property type="term" value="P:FtsZ-dependent cytokinesis"/>
    <property type="evidence" value="ECO:0007669"/>
    <property type="project" value="TreeGrafter"/>
</dbReference>
<evidence type="ECO:0000256" key="3">
    <source>
        <dbReference type="ARBA" id="ARBA00022618"/>
    </source>
</evidence>
<evidence type="ECO:0000256" key="1">
    <source>
        <dbReference type="ARBA" id="ARBA00004401"/>
    </source>
</evidence>
<dbReference type="KEGG" id="tzo:THMIRHAT_06500"/>
<dbReference type="GO" id="GO:0032153">
    <property type="term" value="C:cell division site"/>
    <property type="evidence" value="ECO:0007669"/>
    <property type="project" value="TreeGrafter"/>
</dbReference>
<dbReference type="GO" id="GO:0005886">
    <property type="term" value="C:plasma membrane"/>
    <property type="evidence" value="ECO:0007669"/>
    <property type="project" value="UniProtKB-SubCell"/>
</dbReference>
<keyword evidence="5" id="KW-1133">Transmembrane helix</keyword>
<evidence type="ECO:0000256" key="2">
    <source>
        <dbReference type="ARBA" id="ARBA00022475"/>
    </source>
</evidence>
<dbReference type="Pfam" id="PF04999">
    <property type="entry name" value="FtsL"/>
    <property type="match status" value="1"/>
</dbReference>
<name>A0A6F8PLG7_9GAMM</name>
<evidence type="ECO:0000256" key="6">
    <source>
        <dbReference type="ARBA" id="ARBA00023136"/>
    </source>
</evidence>
<keyword evidence="3" id="KW-0132">Cell division</keyword>
<dbReference type="PANTHER" id="PTHR37479:SF1">
    <property type="entry name" value="CELL DIVISION PROTEIN FTSL"/>
    <property type="match status" value="1"/>
</dbReference>
<dbReference type="NCBIfam" id="TIGR02209">
    <property type="entry name" value="ftsL_broad"/>
    <property type="match status" value="1"/>
</dbReference>
<keyword evidence="2" id="KW-1003">Cell membrane</keyword>
<proteinExistence type="predicted"/>
<evidence type="ECO:0000313" key="10">
    <source>
        <dbReference type="Proteomes" id="UP000501466"/>
    </source>
</evidence>
<keyword evidence="4" id="KW-0812">Transmembrane</keyword>
<keyword evidence="10" id="KW-1185">Reference proteome</keyword>
<dbReference type="RefSeq" id="WP_173290735.1">
    <property type="nucleotide sequence ID" value="NZ_AP021888.1"/>
</dbReference>
<reference evidence="10" key="1">
    <citation type="submission" date="2019-11" db="EMBL/GenBank/DDBJ databases">
        <title>Isolation and characterization of two novel species in the genus Thiomicrorhabdus.</title>
        <authorList>
            <person name="Mochizuki J."/>
            <person name="Kojima H."/>
            <person name="Fukui M."/>
        </authorList>
    </citation>
    <scope>NUCLEOTIDE SEQUENCE [LARGE SCALE GENOMIC DNA]</scope>
    <source>
        <strain evidence="10">AkT22</strain>
    </source>
</reference>
<keyword evidence="6" id="KW-0472">Membrane</keyword>
<evidence type="ECO:0000256" key="5">
    <source>
        <dbReference type="ARBA" id="ARBA00022989"/>
    </source>
</evidence>
<dbReference type="Proteomes" id="UP000501466">
    <property type="component" value="Chromosome"/>
</dbReference>
<dbReference type="InterPro" id="IPR011922">
    <property type="entry name" value="Cell_div_FtsL"/>
</dbReference>
<dbReference type="EMBL" id="AP021888">
    <property type="protein sequence ID" value="BBP42904.1"/>
    <property type="molecule type" value="Genomic_DNA"/>
</dbReference>
<dbReference type="AlphaFoldDB" id="A0A6F8PLG7"/>
<evidence type="ECO:0000313" key="9">
    <source>
        <dbReference type="EMBL" id="BBP42904.1"/>
    </source>
</evidence>
<sequence>MILLLAVVQVQHQVRLLETKYSDKLMQQKNLQEEWGRLSLERNHLTAPARVEHLATQKLGMHLISNSDNQAQVIFIKPVMSDMSGEPMVAGTQEIVIPTVEQETVPK</sequence>